<dbReference type="AlphaFoldDB" id="A0A0X8E1R1"/>
<evidence type="ECO:0000313" key="1">
    <source>
        <dbReference type="EMBL" id="AMB58750.1"/>
    </source>
</evidence>
<reference evidence="1 2" key="1">
    <citation type="journal article" date="2016" name="J. Biotechnol.">
        <title>First complete genome sequence of a species in the genus Microterricola, an extremophilic cold active enzyme producing bacterial strain ERGS5:02 isolated from Sikkim Himalaya.</title>
        <authorList>
            <person name="Himanshu"/>
            <person name="Swarnkar M.K."/>
            <person name="Singh D."/>
            <person name="Kumar R."/>
        </authorList>
    </citation>
    <scope>NUCLEOTIDE SEQUENCE [LARGE SCALE GENOMIC DNA]</scope>
    <source>
        <strain evidence="1 2">ERGS5:02</strain>
    </source>
</reference>
<keyword evidence="2" id="KW-1185">Reference proteome</keyword>
<organism evidence="1 2">
    <name type="scientific">Microterricola viridarii</name>
    <dbReference type="NCBI Taxonomy" id="412690"/>
    <lineage>
        <taxon>Bacteria</taxon>
        <taxon>Bacillati</taxon>
        <taxon>Actinomycetota</taxon>
        <taxon>Actinomycetes</taxon>
        <taxon>Micrococcales</taxon>
        <taxon>Microbacteriaceae</taxon>
        <taxon>Microterricola</taxon>
    </lineage>
</organism>
<dbReference type="OrthoDB" id="9962106at2"/>
<gene>
    <name evidence="1" type="ORF">AWU67_07610</name>
</gene>
<protein>
    <submittedName>
        <fullName evidence="1">Uncharacterized protein</fullName>
    </submittedName>
</protein>
<sequence>MHNMAEQASRTNPRLTLAVAKGPGTIGASDVISAVRPELDGRTPAAVKSILREQLNQFSVEVSDSELQRVATDIATAGLARVLATAG</sequence>
<name>A0A0X8E1R1_9MICO</name>
<dbReference type="Proteomes" id="UP000058305">
    <property type="component" value="Chromosome"/>
</dbReference>
<dbReference type="EMBL" id="CP014145">
    <property type="protein sequence ID" value="AMB58750.1"/>
    <property type="molecule type" value="Genomic_DNA"/>
</dbReference>
<proteinExistence type="predicted"/>
<accession>A0A0X8E1R1</accession>
<reference evidence="2" key="2">
    <citation type="submission" date="2016-01" db="EMBL/GenBank/DDBJ databases">
        <title>First complete genome sequence of a species in the genus Microterricola, an extremophilic cold active enzyme producing strain ERGS5:02 isolated from Sikkim Himalaya.</title>
        <authorList>
            <person name="Kumar R."/>
            <person name="Singh D."/>
            <person name="Swarnkar M.K."/>
        </authorList>
    </citation>
    <scope>NUCLEOTIDE SEQUENCE [LARGE SCALE GENOMIC DNA]</scope>
    <source>
        <strain evidence="2">ERGS5:02</strain>
    </source>
</reference>
<evidence type="ECO:0000313" key="2">
    <source>
        <dbReference type="Proteomes" id="UP000058305"/>
    </source>
</evidence>
<dbReference type="KEGG" id="mvd:AWU67_07610"/>